<comment type="caution">
    <text evidence="2">The sequence shown here is derived from an EMBL/GenBank/DDBJ whole genome shotgun (WGS) entry which is preliminary data.</text>
</comment>
<name>A0A4R6JRF8_9ACTN</name>
<sequence>MAEGDSPTIARLRVRIAIREAREAAGLTQAQVAEAMEWSHSKVIRIENGDNTISINDLRSLLPFLGVQDKEVIGSLLADARVARMRVRRRAVWWDEPRFRENLTEPLRRFVEYEAEASEIRYFTVFYIPGLLQNPDYSHALTGSLQDQLSPEKIAAVVEARKARHDALADRLGSMRIFLLADESVFRRPIGGSQVFANQLRRLVDLSDAGPLAVRMLPFAFDMAIPNNGSFDLMTVGAGRDQREIMYRENGVHDEVVESRDETARHRNRFEQLWQAALDENDTIEFIKGRIANLEINPSG</sequence>
<proteinExistence type="predicted"/>
<organism evidence="2 3">
    <name type="scientific">Paractinoplanes brasiliensis</name>
    <dbReference type="NCBI Taxonomy" id="52695"/>
    <lineage>
        <taxon>Bacteria</taxon>
        <taxon>Bacillati</taxon>
        <taxon>Actinomycetota</taxon>
        <taxon>Actinomycetes</taxon>
        <taxon>Micromonosporales</taxon>
        <taxon>Micromonosporaceae</taxon>
        <taxon>Paractinoplanes</taxon>
    </lineage>
</organism>
<dbReference type="RefSeq" id="WP_133873520.1">
    <property type="nucleotide sequence ID" value="NZ_BOMD01000069.1"/>
</dbReference>
<dbReference type="EMBL" id="SNWR01000001">
    <property type="protein sequence ID" value="TDO39154.1"/>
    <property type="molecule type" value="Genomic_DNA"/>
</dbReference>
<dbReference type="PROSITE" id="PS50943">
    <property type="entry name" value="HTH_CROC1"/>
    <property type="match status" value="1"/>
</dbReference>
<evidence type="ECO:0000259" key="1">
    <source>
        <dbReference type="PROSITE" id="PS50943"/>
    </source>
</evidence>
<dbReference type="Pfam" id="PF19054">
    <property type="entry name" value="DUF5753"/>
    <property type="match status" value="1"/>
</dbReference>
<dbReference type="InterPro" id="IPR001387">
    <property type="entry name" value="Cro/C1-type_HTH"/>
</dbReference>
<dbReference type="InterPro" id="IPR010982">
    <property type="entry name" value="Lambda_DNA-bd_dom_sf"/>
</dbReference>
<dbReference type="InterPro" id="IPR043917">
    <property type="entry name" value="DUF5753"/>
</dbReference>
<dbReference type="Gene3D" id="1.10.260.40">
    <property type="entry name" value="lambda repressor-like DNA-binding domains"/>
    <property type="match status" value="1"/>
</dbReference>
<dbReference type="Proteomes" id="UP000294901">
    <property type="component" value="Unassembled WGS sequence"/>
</dbReference>
<dbReference type="AlphaFoldDB" id="A0A4R6JRF8"/>
<evidence type="ECO:0000313" key="3">
    <source>
        <dbReference type="Proteomes" id="UP000294901"/>
    </source>
</evidence>
<dbReference type="Pfam" id="PF13560">
    <property type="entry name" value="HTH_31"/>
    <property type="match status" value="1"/>
</dbReference>
<dbReference type="SUPFAM" id="SSF47413">
    <property type="entry name" value="lambda repressor-like DNA-binding domains"/>
    <property type="match status" value="1"/>
</dbReference>
<keyword evidence="3" id="KW-1185">Reference proteome</keyword>
<reference evidence="2 3" key="1">
    <citation type="submission" date="2019-03" db="EMBL/GenBank/DDBJ databases">
        <title>Sequencing the genomes of 1000 actinobacteria strains.</title>
        <authorList>
            <person name="Klenk H.-P."/>
        </authorList>
    </citation>
    <scope>NUCLEOTIDE SEQUENCE [LARGE SCALE GENOMIC DNA]</scope>
    <source>
        <strain evidence="2 3">DSM 43805</strain>
    </source>
</reference>
<dbReference type="SMART" id="SM00530">
    <property type="entry name" value="HTH_XRE"/>
    <property type="match status" value="1"/>
</dbReference>
<gene>
    <name evidence="2" type="ORF">C8E87_2829</name>
</gene>
<dbReference type="OrthoDB" id="3288254at2"/>
<dbReference type="CDD" id="cd00093">
    <property type="entry name" value="HTH_XRE"/>
    <property type="match status" value="1"/>
</dbReference>
<feature type="domain" description="HTH cro/C1-type" evidence="1">
    <location>
        <begin position="18"/>
        <end position="73"/>
    </location>
</feature>
<evidence type="ECO:0000313" key="2">
    <source>
        <dbReference type="EMBL" id="TDO39154.1"/>
    </source>
</evidence>
<protein>
    <submittedName>
        <fullName evidence="2">Helix-turn-helix protein</fullName>
    </submittedName>
</protein>
<accession>A0A4R6JRF8</accession>
<dbReference type="GO" id="GO:0003677">
    <property type="term" value="F:DNA binding"/>
    <property type="evidence" value="ECO:0007669"/>
    <property type="project" value="InterPro"/>
</dbReference>